<evidence type="ECO:0000256" key="1">
    <source>
        <dbReference type="SAM" id="MobiDB-lite"/>
    </source>
</evidence>
<feature type="compositionally biased region" description="Basic and acidic residues" evidence="1">
    <location>
        <begin position="235"/>
        <end position="244"/>
    </location>
</feature>
<dbReference type="AlphaFoldDB" id="A0A2Z7BX60"/>
<proteinExistence type="predicted"/>
<dbReference type="EMBL" id="KV003326">
    <property type="protein sequence ID" value="KZV36635.1"/>
    <property type="molecule type" value="Genomic_DNA"/>
</dbReference>
<protein>
    <submittedName>
        <fullName evidence="2">Subunit B</fullName>
    </submittedName>
</protein>
<sequence>MTRRIRSCQNPSDLLVQIDGTIVFLVVDLIRRSTATYLLKCRFPCETGQSQTPRRQQGGRNSIQLRSGIRNLVNFAQHCDAARAGFQRGRNSIQLRSGIRNLVNFAQHCDAARAGFQRLYRCRNREFKGQLLQTYIPALMAINLVVTRAFNISKSAVTIVDDWLFKCNLMSCVAVLQQFIAVVMPIRSTTRSETPSSGCTRSADEIGTNEYSSKTRPERFPAKLAAAAGGARRRRELERRGRVL</sequence>
<gene>
    <name evidence="2" type="ORF">F511_28584</name>
</gene>
<feature type="region of interest" description="Disordered" evidence="1">
    <location>
        <begin position="190"/>
        <end position="244"/>
    </location>
</feature>
<name>A0A2Z7BX60_9LAMI</name>
<evidence type="ECO:0000313" key="3">
    <source>
        <dbReference type="Proteomes" id="UP000250235"/>
    </source>
</evidence>
<keyword evidence="3" id="KW-1185">Reference proteome</keyword>
<accession>A0A2Z7BX60</accession>
<reference evidence="2 3" key="1">
    <citation type="journal article" date="2015" name="Proc. Natl. Acad. Sci. U.S.A.">
        <title>The resurrection genome of Boea hygrometrica: A blueprint for survival of dehydration.</title>
        <authorList>
            <person name="Xiao L."/>
            <person name="Yang G."/>
            <person name="Zhang L."/>
            <person name="Yang X."/>
            <person name="Zhao S."/>
            <person name="Ji Z."/>
            <person name="Zhou Q."/>
            <person name="Hu M."/>
            <person name="Wang Y."/>
            <person name="Chen M."/>
            <person name="Xu Y."/>
            <person name="Jin H."/>
            <person name="Xiao X."/>
            <person name="Hu G."/>
            <person name="Bao F."/>
            <person name="Hu Y."/>
            <person name="Wan P."/>
            <person name="Li L."/>
            <person name="Deng X."/>
            <person name="Kuang T."/>
            <person name="Xiang C."/>
            <person name="Zhu J.K."/>
            <person name="Oliver M.J."/>
            <person name="He Y."/>
        </authorList>
    </citation>
    <scope>NUCLEOTIDE SEQUENCE [LARGE SCALE GENOMIC DNA]</scope>
    <source>
        <strain evidence="3">cv. XS01</strain>
    </source>
</reference>
<organism evidence="2 3">
    <name type="scientific">Dorcoceras hygrometricum</name>
    <dbReference type="NCBI Taxonomy" id="472368"/>
    <lineage>
        <taxon>Eukaryota</taxon>
        <taxon>Viridiplantae</taxon>
        <taxon>Streptophyta</taxon>
        <taxon>Embryophyta</taxon>
        <taxon>Tracheophyta</taxon>
        <taxon>Spermatophyta</taxon>
        <taxon>Magnoliopsida</taxon>
        <taxon>eudicotyledons</taxon>
        <taxon>Gunneridae</taxon>
        <taxon>Pentapetalae</taxon>
        <taxon>asterids</taxon>
        <taxon>lamiids</taxon>
        <taxon>Lamiales</taxon>
        <taxon>Gesneriaceae</taxon>
        <taxon>Didymocarpoideae</taxon>
        <taxon>Trichosporeae</taxon>
        <taxon>Loxocarpinae</taxon>
        <taxon>Dorcoceras</taxon>
    </lineage>
</organism>
<dbReference type="Proteomes" id="UP000250235">
    <property type="component" value="Unassembled WGS sequence"/>
</dbReference>
<feature type="compositionally biased region" description="Polar residues" evidence="1">
    <location>
        <begin position="190"/>
        <end position="200"/>
    </location>
</feature>
<evidence type="ECO:0000313" key="2">
    <source>
        <dbReference type="EMBL" id="KZV36635.1"/>
    </source>
</evidence>